<evidence type="ECO:0000256" key="3">
    <source>
        <dbReference type="ARBA" id="ARBA00022679"/>
    </source>
</evidence>
<dbReference type="GO" id="GO:0006629">
    <property type="term" value="P:lipid metabolic process"/>
    <property type="evidence" value="ECO:0007669"/>
    <property type="project" value="UniProtKB-KW"/>
</dbReference>
<dbReference type="PANTHER" id="PTHR31595:SF77">
    <property type="entry name" value="ACYL-COA--STEROL O-ACYLTRANSFERASE 1-LIKE"/>
    <property type="match status" value="1"/>
</dbReference>
<evidence type="ECO:0000256" key="7">
    <source>
        <dbReference type="ARBA" id="ARBA00023136"/>
    </source>
</evidence>
<dbReference type="PIRSF" id="PIRSF037006">
    <property type="entry name" value="Wax_synthase"/>
    <property type="match status" value="1"/>
</dbReference>
<feature type="transmembrane region" description="Helical" evidence="9">
    <location>
        <begin position="273"/>
        <end position="293"/>
    </location>
</feature>
<keyword evidence="6" id="KW-0443">Lipid metabolism</keyword>
<keyword evidence="4 9" id="KW-0812">Transmembrane</keyword>
<dbReference type="InterPro" id="IPR032805">
    <property type="entry name" value="Wax_synthase_dom"/>
</dbReference>
<organism evidence="11 12">
    <name type="scientific">Penstemon smallii</name>
    <dbReference type="NCBI Taxonomy" id="265156"/>
    <lineage>
        <taxon>Eukaryota</taxon>
        <taxon>Viridiplantae</taxon>
        <taxon>Streptophyta</taxon>
        <taxon>Embryophyta</taxon>
        <taxon>Tracheophyta</taxon>
        <taxon>Spermatophyta</taxon>
        <taxon>Magnoliopsida</taxon>
        <taxon>eudicotyledons</taxon>
        <taxon>Gunneridae</taxon>
        <taxon>Pentapetalae</taxon>
        <taxon>asterids</taxon>
        <taxon>lamiids</taxon>
        <taxon>Lamiales</taxon>
        <taxon>Plantaginaceae</taxon>
        <taxon>Cheloneae</taxon>
        <taxon>Penstemon</taxon>
    </lineage>
</organism>
<dbReference type="Pfam" id="PF13813">
    <property type="entry name" value="MBOAT_2"/>
    <property type="match status" value="1"/>
</dbReference>
<dbReference type="InterPro" id="IPR017088">
    <property type="entry name" value="Wax_synthase_Magnoliopsida"/>
</dbReference>
<comment type="caution">
    <text evidence="11">The sequence shown here is derived from an EMBL/GenBank/DDBJ whole genome shotgun (WGS) entry which is preliminary data.</text>
</comment>
<evidence type="ECO:0000313" key="12">
    <source>
        <dbReference type="Proteomes" id="UP001634393"/>
    </source>
</evidence>
<dbReference type="AlphaFoldDB" id="A0ABD3RJZ9"/>
<feature type="transmembrane region" description="Helical" evidence="9">
    <location>
        <begin position="12"/>
        <end position="29"/>
    </location>
</feature>
<evidence type="ECO:0000256" key="4">
    <source>
        <dbReference type="ARBA" id="ARBA00022692"/>
    </source>
</evidence>
<evidence type="ECO:0000256" key="5">
    <source>
        <dbReference type="ARBA" id="ARBA00022989"/>
    </source>
</evidence>
<keyword evidence="8" id="KW-0012">Acyltransferase</keyword>
<dbReference type="EMBL" id="JBJXBP010000008">
    <property type="protein sequence ID" value="KAL3813312.1"/>
    <property type="molecule type" value="Genomic_DNA"/>
</dbReference>
<gene>
    <name evidence="11" type="ORF">ACJIZ3_014580</name>
</gene>
<dbReference type="GO" id="GO:0016746">
    <property type="term" value="F:acyltransferase activity"/>
    <property type="evidence" value="ECO:0007669"/>
    <property type="project" value="UniProtKB-KW"/>
</dbReference>
<evidence type="ECO:0000259" key="10">
    <source>
        <dbReference type="Pfam" id="PF13813"/>
    </source>
</evidence>
<evidence type="ECO:0000256" key="2">
    <source>
        <dbReference type="ARBA" id="ARBA00007282"/>
    </source>
</evidence>
<protein>
    <recommendedName>
        <fullName evidence="10">Wax synthase domain-containing protein</fullName>
    </recommendedName>
</protein>
<dbReference type="PANTHER" id="PTHR31595">
    <property type="entry name" value="LONG-CHAIN-ALCOHOL O-FATTY-ACYLTRANSFERASE 3-RELATED"/>
    <property type="match status" value="1"/>
</dbReference>
<keyword evidence="5 9" id="KW-1133">Transmembrane helix</keyword>
<evidence type="ECO:0000256" key="8">
    <source>
        <dbReference type="ARBA" id="ARBA00023315"/>
    </source>
</evidence>
<proteinExistence type="inferred from homology"/>
<keyword evidence="3" id="KW-0808">Transferase</keyword>
<dbReference type="GO" id="GO:0016020">
    <property type="term" value="C:membrane"/>
    <property type="evidence" value="ECO:0007669"/>
    <property type="project" value="UniProtKB-SubCell"/>
</dbReference>
<accession>A0ABD3RJZ9</accession>
<evidence type="ECO:0000256" key="1">
    <source>
        <dbReference type="ARBA" id="ARBA00004141"/>
    </source>
</evidence>
<keyword evidence="12" id="KW-1185">Reference proteome</keyword>
<keyword evidence="7 9" id="KW-0472">Membrane</keyword>
<feature type="transmembrane region" description="Helical" evidence="9">
    <location>
        <begin position="41"/>
        <end position="60"/>
    </location>
</feature>
<name>A0ABD3RJZ9_9LAMI</name>
<feature type="transmembrane region" description="Helical" evidence="9">
    <location>
        <begin position="103"/>
        <end position="120"/>
    </location>
</feature>
<evidence type="ECO:0000256" key="6">
    <source>
        <dbReference type="ARBA" id="ARBA00023098"/>
    </source>
</evidence>
<evidence type="ECO:0000313" key="11">
    <source>
        <dbReference type="EMBL" id="KAL3813312.1"/>
    </source>
</evidence>
<comment type="subcellular location">
    <subcellularLocation>
        <location evidence="1">Membrane</location>
        <topology evidence="1">Multi-pass membrane protein</topology>
    </subcellularLocation>
</comment>
<evidence type="ECO:0000256" key="9">
    <source>
        <dbReference type="SAM" id="Phobius"/>
    </source>
</evidence>
<feature type="transmembrane region" description="Helical" evidence="9">
    <location>
        <begin position="216"/>
        <end position="235"/>
    </location>
</feature>
<dbReference type="Proteomes" id="UP001634393">
    <property type="component" value="Unassembled WGS sequence"/>
</dbReference>
<dbReference type="InterPro" id="IPR044851">
    <property type="entry name" value="Wax_synthase"/>
</dbReference>
<feature type="transmembrane region" description="Helical" evidence="9">
    <location>
        <begin position="241"/>
        <end position="261"/>
    </location>
</feature>
<feature type="domain" description="Wax synthase" evidence="10">
    <location>
        <begin position="163"/>
        <end position="248"/>
    </location>
</feature>
<comment type="similarity">
    <text evidence="2">Belongs to the wax synthase family.</text>
</comment>
<reference evidence="11 12" key="1">
    <citation type="submission" date="2024-12" db="EMBL/GenBank/DDBJ databases">
        <title>The unique morphological basis and parallel evolutionary history of personate flowers in Penstemon.</title>
        <authorList>
            <person name="Depatie T.H."/>
            <person name="Wessinger C.A."/>
        </authorList>
    </citation>
    <scope>NUCLEOTIDE SEQUENCE [LARGE SCALE GENOMIC DNA]</scope>
    <source>
        <strain evidence="11">WTNN_2</strain>
        <tissue evidence="11">Leaf</tissue>
    </source>
</reference>
<feature type="transmembrane region" description="Helical" evidence="9">
    <location>
        <begin position="132"/>
        <end position="154"/>
    </location>
</feature>
<sequence>MSKILPKGISRLFAIIPIVILNLILPLNLHTMHLGGSSAFFLAWLTNFKLLMLAFGNGPLSQPSISFPRFAILACFPIKFQSNSEDIKENPSQKDSKKGLKSIWNYVTKVLLICLFLKLYGCNHFIHPKLMWVIYSFHIYFGLEILLAIVGGFAKAIVGIELEPQFDDPYLSTSLQEFWGRRWNIMVTKILWPTVYEPVLKFCTWIMGRKWASMPAIFCVFLVSGLMHELIFFYLGRGRPSGELIMFFVLHGVCLAIEVAIKKAIKGRWGLHWTIARPLTIGFVMITAFWLFFPEFLRCNPIGRAVEEYGALDAFVRDVSAAVGLKSFSSEGS</sequence>